<dbReference type="RefSeq" id="WP_146897086.1">
    <property type="nucleotide sequence ID" value="NZ_BJYI01000007.1"/>
</dbReference>
<proteinExistence type="predicted"/>
<comment type="caution">
    <text evidence="2">The sequence shown here is derived from an EMBL/GenBank/DDBJ whole genome shotgun (WGS) entry which is preliminary data.</text>
</comment>
<evidence type="ECO:0000256" key="1">
    <source>
        <dbReference type="SAM" id="Phobius"/>
    </source>
</evidence>
<dbReference type="OrthoDB" id="769178at2"/>
<keyword evidence="1" id="KW-1133">Transmembrane helix</keyword>
<feature type="transmembrane region" description="Helical" evidence="1">
    <location>
        <begin position="21"/>
        <end position="45"/>
    </location>
</feature>
<keyword evidence="1" id="KW-0472">Membrane</keyword>
<name>A0A511YAQ4_9FLAO</name>
<protein>
    <submittedName>
        <fullName evidence="2">Uncharacterized protein</fullName>
    </submittedName>
</protein>
<evidence type="ECO:0000313" key="2">
    <source>
        <dbReference type="EMBL" id="GEN72278.1"/>
    </source>
</evidence>
<dbReference type="Proteomes" id="UP000321150">
    <property type="component" value="Unassembled WGS sequence"/>
</dbReference>
<accession>A0A511YAQ4</accession>
<evidence type="ECO:0000313" key="3">
    <source>
        <dbReference type="Proteomes" id="UP000321150"/>
    </source>
</evidence>
<gene>
    <name evidence="2" type="ORF">CLA01_23500</name>
</gene>
<sequence length="199" mass="22605">MVSDENQFPAIDSKTSKGLTLAIKVFFSIFAILTPLMMILMVWFTLASNSIKFEIKILIVVLAILVIGLFVWLLMVQIREKSTTKIIRATVDKTGIHHYSNQGLVKSIQYSQLMSNPENGEYDIFIYLDQSDTDMDLCFYVFDDAVNKVVRKALFIEGDIVITNGNSLKKHFLKGISMFRPDLKIAPGVLDLYNLKKNL</sequence>
<dbReference type="EMBL" id="BJYI01000007">
    <property type="protein sequence ID" value="GEN72278.1"/>
    <property type="molecule type" value="Genomic_DNA"/>
</dbReference>
<keyword evidence="1" id="KW-0812">Transmembrane</keyword>
<dbReference type="AlphaFoldDB" id="A0A511YAQ4"/>
<feature type="transmembrane region" description="Helical" evidence="1">
    <location>
        <begin position="57"/>
        <end position="78"/>
    </location>
</feature>
<organism evidence="2 3">
    <name type="scientific">Chryseobacterium lathyri</name>
    <dbReference type="NCBI Taxonomy" id="395933"/>
    <lineage>
        <taxon>Bacteria</taxon>
        <taxon>Pseudomonadati</taxon>
        <taxon>Bacteroidota</taxon>
        <taxon>Flavobacteriia</taxon>
        <taxon>Flavobacteriales</taxon>
        <taxon>Weeksellaceae</taxon>
        <taxon>Chryseobacterium group</taxon>
        <taxon>Chryseobacterium</taxon>
    </lineage>
</organism>
<reference evidence="2 3" key="1">
    <citation type="submission" date="2019-07" db="EMBL/GenBank/DDBJ databases">
        <title>Whole genome shotgun sequence of Chryseobacterium lathyri NBRC 105250.</title>
        <authorList>
            <person name="Hosoyama A."/>
            <person name="Uohara A."/>
            <person name="Ohji S."/>
            <person name="Ichikawa N."/>
        </authorList>
    </citation>
    <scope>NUCLEOTIDE SEQUENCE [LARGE SCALE GENOMIC DNA]</scope>
    <source>
        <strain evidence="2 3">NBRC 105250</strain>
    </source>
</reference>